<reference evidence="1 2" key="1">
    <citation type="journal article" date="2020" name="Cell">
        <title>Large-Scale Comparative Analyses of Tick Genomes Elucidate Their Genetic Diversity and Vector Capacities.</title>
        <authorList>
            <consortium name="Tick Genome and Microbiome Consortium (TIGMIC)"/>
            <person name="Jia N."/>
            <person name="Wang J."/>
            <person name="Shi W."/>
            <person name="Du L."/>
            <person name="Sun Y."/>
            <person name="Zhan W."/>
            <person name="Jiang J.F."/>
            <person name="Wang Q."/>
            <person name="Zhang B."/>
            <person name="Ji P."/>
            <person name="Bell-Sakyi L."/>
            <person name="Cui X.M."/>
            <person name="Yuan T.T."/>
            <person name="Jiang B.G."/>
            <person name="Yang W.F."/>
            <person name="Lam T.T."/>
            <person name="Chang Q.C."/>
            <person name="Ding S.J."/>
            <person name="Wang X.J."/>
            <person name="Zhu J.G."/>
            <person name="Ruan X.D."/>
            <person name="Zhao L."/>
            <person name="Wei J.T."/>
            <person name="Ye R.Z."/>
            <person name="Que T.C."/>
            <person name="Du C.H."/>
            <person name="Zhou Y.H."/>
            <person name="Cheng J.X."/>
            <person name="Dai P.F."/>
            <person name="Guo W.B."/>
            <person name="Han X.H."/>
            <person name="Huang E.J."/>
            <person name="Li L.F."/>
            <person name="Wei W."/>
            <person name="Gao Y.C."/>
            <person name="Liu J.Z."/>
            <person name="Shao H.Z."/>
            <person name="Wang X."/>
            <person name="Wang C.C."/>
            <person name="Yang T.C."/>
            <person name="Huo Q.B."/>
            <person name="Li W."/>
            <person name="Chen H.Y."/>
            <person name="Chen S.E."/>
            <person name="Zhou L.G."/>
            <person name="Ni X.B."/>
            <person name="Tian J.H."/>
            <person name="Sheng Y."/>
            <person name="Liu T."/>
            <person name="Pan Y.S."/>
            <person name="Xia L.Y."/>
            <person name="Li J."/>
            <person name="Zhao F."/>
            <person name="Cao W.C."/>
        </authorList>
    </citation>
    <scope>NUCLEOTIDE SEQUENCE [LARGE SCALE GENOMIC DNA]</scope>
    <source>
        <strain evidence="1">HaeL-2018</strain>
    </source>
</reference>
<dbReference type="AlphaFoldDB" id="A0A9J6H662"/>
<dbReference type="Proteomes" id="UP000821853">
    <property type="component" value="Chromosome 9"/>
</dbReference>
<dbReference type="VEuPathDB" id="VectorBase:HLOH_064388"/>
<organism evidence="1 2">
    <name type="scientific">Haemaphysalis longicornis</name>
    <name type="common">Bush tick</name>
    <dbReference type="NCBI Taxonomy" id="44386"/>
    <lineage>
        <taxon>Eukaryota</taxon>
        <taxon>Metazoa</taxon>
        <taxon>Ecdysozoa</taxon>
        <taxon>Arthropoda</taxon>
        <taxon>Chelicerata</taxon>
        <taxon>Arachnida</taxon>
        <taxon>Acari</taxon>
        <taxon>Parasitiformes</taxon>
        <taxon>Ixodida</taxon>
        <taxon>Ixodoidea</taxon>
        <taxon>Ixodidae</taxon>
        <taxon>Haemaphysalinae</taxon>
        <taxon>Haemaphysalis</taxon>
    </lineage>
</organism>
<evidence type="ECO:0000313" key="1">
    <source>
        <dbReference type="EMBL" id="KAH9382327.1"/>
    </source>
</evidence>
<dbReference type="OrthoDB" id="6499459at2759"/>
<evidence type="ECO:0000313" key="2">
    <source>
        <dbReference type="Proteomes" id="UP000821853"/>
    </source>
</evidence>
<comment type="caution">
    <text evidence="1">The sequence shown here is derived from an EMBL/GenBank/DDBJ whole genome shotgun (WGS) entry which is preliminary data.</text>
</comment>
<dbReference type="EMBL" id="JABSTR010000011">
    <property type="protein sequence ID" value="KAH9382327.1"/>
    <property type="molecule type" value="Genomic_DNA"/>
</dbReference>
<sequence>MQMVIPVDFKRVNWEFTQSSDRHHVWNSTEITELSRHIRIVFQDLNDGNEDKYEWHNSDVGSVAPVFKRHAEHFMQFHYDKDEKQLVTMVNGREYNRHDMDEGGIANEFTLYGTVFIPELVIPYQFGEMPFTLNLNGAVAYNDTYTIKFKVKPDGEK</sequence>
<protein>
    <submittedName>
        <fullName evidence="1">Uncharacterized protein</fullName>
    </submittedName>
</protein>
<gene>
    <name evidence="1" type="ORF">HPB48_012056</name>
</gene>
<proteinExistence type="predicted"/>
<accession>A0A9J6H662</accession>
<name>A0A9J6H662_HAELO</name>
<keyword evidence="2" id="KW-1185">Reference proteome</keyword>